<dbReference type="Proteomes" id="UP000253472">
    <property type="component" value="Unassembled WGS sequence"/>
</dbReference>
<dbReference type="InterPro" id="IPR023473">
    <property type="entry name" value="AMMECR1"/>
</dbReference>
<proteinExistence type="predicted"/>
<evidence type="ECO:0000313" key="3">
    <source>
        <dbReference type="Proteomes" id="UP000253472"/>
    </source>
</evidence>
<evidence type="ECO:0000313" key="2">
    <source>
        <dbReference type="EMBL" id="RCK55441.1"/>
    </source>
</evidence>
<keyword evidence="3" id="KW-1185">Reference proteome</keyword>
<dbReference type="Pfam" id="PF01871">
    <property type="entry name" value="AMMECR1"/>
    <property type="match status" value="1"/>
</dbReference>
<dbReference type="OrthoDB" id="24630at2759"/>
<dbReference type="STRING" id="5486.A0A367XRL0"/>
<reference evidence="2 3" key="1">
    <citation type="submission" date="2018-06" db="EMBL/GenBank/DDBJ databases">
        <title>Whole genome sequencing of Candida tropicalis (genome annotated by CSBL at Korea University).</title>
        <authorList>
            <person name="Ahn J."/>
        </authorList>
    </citation>
    <scope>NUCLEOTIDE SEQUENCE [LARGE SCALE GENOMIC DNA]</scope>
    <source>
        <strain evidence="2 3">ATCC 20962</strain>
    </source>
</reference>
<gene>
    <name evidence="2" type="primary">Ammecr1l</name>
    <name evidence="2" type="ORF">Cantr_03657</name>
</gene>
<dbReference type="Gene3D" id="3.30.700.20">
    <property type="entry name" value="Hypothetical protein ph0010, domain 1"/>
    <property type="match status" value="1"/>
</dbReference>
<accession>A0A367XRL0</accession>
<dbReference type="SUPFAM" id="SSF143447">
    <property type="entry name" value="AMMECR1-like"/>
    <property type="match status" value="1"/>
</dbReference>
<dbReference type="InterPro" id="IPR002733">
    <property type="entry name" value="AMMECR1_domain"/>
</dbReference>
<comment type="caution">
    <text evidence="2">The sequence shown here is derived from an EMBL/GenBank/DDBJ whole genome shotgun (WGS) entry which is preliminary data.</text>
</comment>
<dbReference type="NCBIfam" id="TIGR00296">
    <property type="entry name" value="TIGR00296 family protein"/>
    <property type="match status" value="1"/>
</dbReference>
<dbReference type="PANTHER" id="PTHR13016:SF0">
    <property type="entry name" value="AMME SYNDROME CANDIDATE GENE 1 PROTEIN"/>
    <property type="match status" value="1"/>
</dbReference>
<name>A0A367XRL0_9ASCO</name>
<sequence>MSKALCCYAFESLSNKLNVDPNHGKIPLSRFYQVLKENPSSLPSLAPLFITWNKNHHLRGCIGTFSKLAIDSGVSRFSLTSALQDPRFPPINAKELEDLEVSVTLLDNFVGIDDPTQWEIGLNGLKVSFDVDGGHYSGTFLPSVAEDEEWDKLTTLYYLLKKADYSVAKSNTIAFYEKGISEGWLKLTKYDGLKSKLDYLEYVSIRDQV</sequence>
<feature type="domain" description="AMMECR1" evidence="1">
    <location>
        <begin position="1"/>
        <end position="206"/>
    </location>
</feature>
<dbReference type="AlphaFoldDB" id="A0A367XRL0"/>
<dbReference type="PANTHER" id="PTHR13016">
    <property type="entry name" value="AMMECR1 HOMOLOG"/>
    <property type="match status" value="1"/>
</dbReference>
<dbReference type="PROSITE" id="PS51112">
    <property type="entry name" value="AMMECR1"/>
    <property type="match status" value="1"/>
</dbReference>
<evidence type="ECO:0000259" key="1">
    <source>
        <dbReference type="PROSITE" id="PS51112"/>
    </source>
</evidence>
<organism evidence="2 3">
    <name type="scientific">Candida viswanathii</name>
    <dbReference type="NCBI Taxonomy" id="5486"/>
    <lineage>
        <taxon>Eukaryota</taxon>
        <taxon>Fungi</taxon>
        <taxon>Dikarya</taxon>
        <taxon>Ascomycota</taxon>
        <taxon>Saccharomycotina</taxon>
        <taxon>Pichiomycetes</taxon>
        <taxon>Debaryomycetaceae</taxon>
        <taxon>Candida/Lodderomyces clade</taxon>
        <taxon>Candida</taxon>
    </lineage>
</organism>
<protein>
    <submittedName>
        <fullName evidence="2">AMMECR1-like protein</fullName>
    </submittedName>
</protein>
<dbReference type="InterPro" id="IPR036071">
    <property type="entry name" value="AMMECR1_dom_sf"/>
</dbReference>
<dbReference type="EMBL" id="QLNQ01000030">
    <property type="protein sequence ID" value="RCK55441.1"/>
    <property type="molecule type" value="Genomic_DNA"/>
</dbReference>
<dbReference type="InterPro" id="IPR027485">
    <property type="entry name" value="AMMECR1_N"/>
</dbReference>